<gene>
    <name evidence="2" type="ORF">ACFPUY_23815</name>
</gene>
<keyword evidence="3" id="KW-1185">Reference proteome</keyword>
<protein>
    <submittedName>
        <fullName evidence="2">NUDIX domain-containing protein</fullName>
    </submittedName>
</protein>
<evidence type="ECO:0000313" key="2">
    <source>
        <dbReference type="EMBL" id="MFC5818141.1"/>
    </source>
</evidence>
<name>A0ABW1C0D4_9ACTN</name>
<evidence type="ECO:0000313" key="3">
    <source>
        <dbReference type="Proteomes" id="UP001596096"/>
    </source>
</evidence>
<dbReference type="EMBL" id="JBHSNW010000012">
    <property type="protein sequence ID" value="MFC5818141.1"/>
    <property type="molecule type" value="Genomic_DNA"/>
</dbReference>
<proteinExistence type="predicted"/>
<keyword evidence="1" id="KW-1133">Transmembrane helix</keyword>
<evidence type="ECO:0000256" key="1">
    <source>
        <dbReference type="SAM" id="Phobius"/>
    </source>
</evidence>
<keyword evidence="1" id="KW-0812">Transmembrane</keyword>
<organism evidence="2 3">
    <name type="scientific">Nonomuraea harbinensis</name>
    <dbReference type="NCBI Taxonomy" id="1286938"/>
    <lineage>
        <taxon>Bacteria</taxon>
        <taxon>Bacillati</taxon>
        <taxon>Actinomycetota</taxon>
        <taxon>Actinomycetes</taxon>
        <taxon>Streptosporangiales</taxon>
        <taxon>Streptosporangiaceae</taxon>
        <taxon>Nonomuraea</taxon>
    </lineage>
</organism>
<sequence length="325" mass="35994">MTEPEARRIAAELLRKLPLPGEAALPAASICDGMGLDPEQAETVGQVLITLLNAFGVLAVKDCQVRADHVTSSLFLRSLAEYVDTGTPILGNWARARVGEPPYLEQEALAGPQFLYLMERQRGRLSPRARPLRRVKVAQVVVKARLRGQGVNYLIMYDSAADQYQLPGGRMRPADPGMREVAVRELEEELSRFVFDSRTDQLVELGTAEITQPSRTLGALTAYEIAFFQLRSSRAQLLAGPDARWVKPEILLEEGTQVNRAGLNMAGLRRLHDSLPDGIGALPLSLMGVQRRTLRAIVRDRPWEFYGLVLGVLGIIISIILFFLE</sequence>
<feature type="transmembrane region" description="Helical" evidence="1">
    <location>
        <begin position="305"/>
        <end position="324"/>
    </location>
</feature>
<dbReference type="RefSeq" id="WP_219545980.1">
    <property type="nucleotide sequence ID" value="NZ_JAHKRN010000020.1"/>
</dbReference>
<dbReference type="Proteomes" id="UP001596096">
    <property type="component" value="Unassembled WGS sequence"/>
</dbReference>
<keyword evidence="1" id="KW-0472">Membrane</keyword>
<accession>A0ABW1C0D4</accession>
<reference evidence="3" key="1">
    <citation type="journal article" date="2019" name="Int. J. Syst. Evol. Microbiol.">
        <title>The Global Catalogue of Microorganisms (GCM) 10K type strain sequencing project: providing services to taxonomists for standard genome sequencing and annotation.</title>
        <authorList>
            <consortium name="The Broad Institute Genomics Platform"/>
            <consortium name="The Broad Institute Genome Sequencing Center for Infectious Disease"/>
            <person name="Wu L."/>
            <person name="Ma J."/>
        </authorList>
    </citation>
    <scope>NUCLEOTIDE SEQUENCE [LARGE SCALE GENOMIC DNA]</scope>
    <source>
        <strain evidence="3">CGMCC 4.7106</strain>
    </source>
</reference>
<comment type="caution">
    <text evidence="2">The sequence shown here is derived from an EMBL/GenBank/DDBJ whole genome shotgun (WGS) entry which is preliminary data.</text>
</comment>